<dbReference type="Proteomes" id="UP000018208">
    <property type="component" value="Unassembled WGS sequence"/>
</dbReference>
<reference evidence="2" key="2">
    <citation type="submission" date="2020-12" db="EMBL/GenBank/DDBJ databases">
        <title>New Spironucleus salmonicida genome in near-complete chromosomes.</title>
        <authorList>
            <person name="Xu F."/>
            <person name="Kurt Z."/>
            <person name="Jimenez-Gonzalez A."/>
            <person name="Astvaldsson A."/>
            <person name="Andersson J.O."/>
            <person name="Svard S.G."/>
        </authorList>
    </citation>
    <scope>NUCLEOTIDE SEQUENCE</scope>
    <source>
        <strain evidence="2">ATCC 50377</strain>
    </source>
</reference>
<evidence type="ECO:0000313" key="2">
    <source>
        <dbReference type="EMBL" id="KAH0572443.1"/>
    </source>
</evidence>
<protein>
    <submittedName>
        <fullName evidence="1">Uncharacterized protein</fullName>
    </submittedName>
</protein>
<reference evidence="1 2" key="1">
    <citation type="journal article" date="2014" name="PLoS Genet.">
        <title>The Genome of Spironucleus salmonicida Highlights a Fish Pathogen Adapted to Fluctuating Environments.</title>
        <authorList>
            <person name="Xu F."/>
            <person name="Jerlstrom-Hultqvist J."/>
            <person name="Einarsson E."/>
            <person name="Astvaldsson A."/>
            <person name="Svard S.G."/>
            <person name="Andersson J.O."/>
        </authorList>
    </citation>
    <scope>NUCLEOTIDE SEQUENCE</scope>
    <source>
        <strain evidence="2">ATCC 50377</strain>
    </source>
</reference>
<name>V6LAQ8_9EUKA</name>
<evidence type="ECO:0000313" key="1">
    <source>
        <dbReference type="EMBL" id="EST41497.1"/>
    </source>
</evidence>
<dbReference type="VEuPathDB" id="GiardiaDB:SS50377_26653"/>
<evidence type="ECO:0000313" key="3">
    <source>
        <dbReference type="Proteomes" id="UP000018208"/>
    </source>
</evidence>
<accession>V6LAQ8</accession>
<dbReference type="AlphaFoldDB" id="V6LAQ8"/>
<proteinExistence type="predicted"/>
<dbReference type="EMBL" id="AUWU02000006">
    <property type="protein sequence ID" value="KAH0572443.1"/>
    <property type="molecule type" value="Genomic_DNA"/>
</dbReference>
<dbReference type="EMBL" id="KI546170">
    <property type="protein sequence ID" value="EST41497.1"/>
    <property type="molecule type" value="Genomic_DNA"/>
</dbReference>
<keyword evidence="3" id="KW-1185">Reference proteome</keyword>
<organism evidence="1">
    <name type="scientific">Spironucleus salmonicida</name>
    <dbReference type="NCBI Taxonomy" id="348837"/>
    <lineage>
        <taxon>Eukaryota</taxon>
        <taxon>Metamonada</taxon>
        <taxon>Diplomonadida</taxon>
        <taxon>Hexamitidae</taxon>
        <taxon>Hexamitinae</taxon>
        <taxon>Spironucleus</taxon>
    </lineage>
</organism>
<gene>
    <name evidence="1" type="ORF">SS50377_19226</name>
    <name evidence="2" type="ORF">SS50377_26653</name>
</gene>
<sequence>MSHQINFGGLILEIRDGSVVTSDNEVYSLPAQSLEYKLIIYNFTPMALGNFAFTFQNKAFQSAGFAVPKYDRVYAIGKRLYFFFQGQLRVFNNFKLERTISFGNIVYFQNNIAISDEVEMIDLVSFEKFKGSLELKQLKLYLNQDQKTIDQVLQTFDNINLDKIRSNYVLQLEIAQEEFYMDEAEKVAVTQYNQLLYNIYQLQEQTKQLELINDDKLYKKFQIKLNKMKEDFNNDIMVLEDLNRQELQILNQELQRKTKTKK</sequence>